<dbReference type="Gene3D" id="2.60.40.380">
    <property type="entry name" value="Purple acid phosphatase-like, N-terminal"/>
    <property type="match status" value="1"/>
</dbReference>
<dbReference type="SUPFAM" id="SSF56300">
    <property type="entry name" value="Metallo-dependent phosphatases"/>
    <property type="match status" value="1"/>
</dbReference>
<sequence>MHVTGENSPLTPSRRTVLAGGAALGAVAVGTALPLGASAAQGAGKPGTGEVFTLGVASGDPDHHSVVLWTRLARSPLAEDGLGGMSGTIEVEWEIARDERFRKIVRRGRERTDAAAGYAVHAEVAGLAPGSEYFYRFRMGRHVSPAGRTRTAPAPGVLGAGLAMSFASCSQYEHGYFTAYSHLAADEPDLVLHLGDYIYEYKADSYVSPTGNVRDHSGPETESLANYRQRYAQYRTDADLQAAHAVAPWLFVPDDHEVDNNWASDVYEKPQLPQPNFIQRRADAFRALYENMPLRRRNRPSGSHIQLYRTVRWGALANFHMLDTRQYRDDQACDDGWKVCADAADPARSLTGDEQEAWLLDQFRRSRARWDVLGQQVFFARRVNAAGATSMDAWDGYRGSQERIAEGWLAAGVRNPLVLTGDVHTHWANELKANYADADSAVVGTELVTSSITSGGDGADSDPNDDNNLKLNPHIKFRNNQRGYVRTKITRDEVRADFRVLDKVTEAGLPARTRASFVVADRNPGLTEATPG</sequence>
<dbReference type="InterPro" id="IPR029052">
    <property type="entry name" value="Metallo-depent_PP-like"/>
</dbReference>
<name>A0A934V867_9PSEU</name>
<evidence type="ECO:0000313" key="4">
    <source>
        <dbReference type="EMBL" id="MBK1789342.1"/>
    </source>
</evidence>
<evidence type="ECO:0000259" key="3">
    <source>
        <dbReference type="Pfam" id="PF16655"/>
    </source>
</evidence>
<evidence type="ECO:0000256" key="1">
    <source>
        <dbReference type="SAM" id="MobiDB-lite"/>
    </source>
</evidence>
<reference evidence="4" key="1">
    <citation type="submission" date="2020-12" db="EMBL/GenBank/DDBJ databases">
        <title>Prauserella sp. ASG 168, a novel actinomycete isolated from cave rock.</title>
        <authorList>
            <person name="Suriyachadkun C."/>
        </authorList>
    </citation>
    <scope>NUCLEOTIDE SEQUENCE</scope>
    <source>
        <strain evidence="4">ASG 168</strain>
    </source>
</reference>
<dbReference type="PROSITE" id="PS51318">
    <property type="entry name" value="TAT"/>
    <property type="match status" value="1"/>
</dbReference>
<feature type="domain" description="Phospholipase D N-terminal" evidence="3">
    <location>
        <begin position="54"/>
        <end position="151"/>
    </location>
</feature>
<feature type="region of interest" description="Disordered" evidence="1">
    <location>
        <begin position="452"/>
        <end position="472"/>
    </location>
</feature>
<dbReference type="CDD" id="cd07389">
    <property type="entry name" value="MPP_PhoD"/>
    <property type="match status" value="1"/>
</dbReference>
<dbReference type="InterPro" id="IPR052900">
    <property type="entry name" value="Phospholipid_Metab_Enz"/>
</dbReference>
<dbReference type="PANTHER" id="PTHR43606:SF2">
    <property type="entry name" value="ALKALINE PHOSPHATASE FAMILY PROTEIN (AFU_ORTHOLOGUE AFUA_5G03860)"/>
    <property type="match status" value="1"/>
</dbReference>
<dbReference type="RefSeq" id="WP_200326194.1">
    <property type="nucleotide sequence ID" value="NZ_JAENJH010000017.1"/>
</dbReference>
<comment type="caution">
    <text evidence="4">The sequence shown here is derived from an EMBL/GenBank/DDBJ whole genome shotgun (WGS) entry which is preliminary data.</text>
</comment>
<feature type="domain" description="PhoD-like phosphatase metallophosphatase" evidence="2">
    <location>
        <begin position="165"/>
        <end position="498"/>
    </location>
</feature>
<dbReference type="EMBL" id="JAENJH010000017">
    <property type="protein sequence ID" value="MBK1789342.1"/>
    <property type="molecule type" value="Genomic_DNA"/>
</dbReference>
<dbReference type="Pfam" id="PF16655">
    <property type="entry name" value="PhoD_N"/>
    <property type="match status" value="1"/>
</dbReference>
<protein>
    <submittedName>
        <fullName evidence="4">Alkaline phosphatase D family protein</fullName>
    </submittedName>
</protein>
<dbReference type="Pfam" id="PF09423">
    <property type="entry name" value="PhoD"/>
    <property type="match status" value="1"/>
</dbReference>
<dbReference type="AlphaFoldDB" id="A0A934V867"/>
<dbReference type="InterPro" id="IPR018946">
    <property type="entry name" value="PhoD-like_MPP"/>
</dbReference>
<evidence type="ECO:0000313" key="5">
    <source>
        <dbReference type="Proteomes" id="UP000635245"/>
    </source>
</evidence>
<evidence type="ECO:0000259" key="2">
    <source>
        <dbReference type="Pfam" id="PF09423"/>
    </source>
</evidence>
<dbReference type="Proteomes" id="UP000635245">
    <property type="component" value="Unassembled WGS sequence"/>
</dbReference>
<proteinExistence type="predicted"/>
<dbReference type="InterPro" id="IPR006311">
    <property type="entry name" value="TAT_signal"/>
</dbReference>
<gene>
    <name evidence="4" type="ORF">JHE00_33870</name>
</gene>
<keyword evidence="5" id="KW-1185">Reference proteome</keyword>
<accession>A0A934V867</accession>
<dbReference type="PANTHER" id="PTHR43606">
    <property type="entry name" value="PHOSPHATASE, PUTATIVE (AFU_ORTHOLOGUE AFUA_6G08710)-RELATED"/>
    <property type="match status" value="1"/>
</dbReference>
<organism evidence="4 5">
    <name type="scientific">Prauserella cavernicola</name>
    <dbReference type="NCBI Taxonomy" id="2800127"/>
    <lineage>
        <taxon>Bacteria</taxon>
        <taxon>Bacillati</taxon>
        <taxon>Actinomycetota</taxon>
        <taxon>Actinomycetes</taxon>
        <taxon>Pseudonocardiales</taxon>
        <taxon>Pseudonocardiaceae</taxon>
        <taxon>Prauserella</taxon>
    </lineage>
</organism>
<dbReference type="InterPro" id="IPR032093">
    <property type="entry name" value="PhoD_N"/>
</dbReference>
<dbReference type="InterPro" id="IPR038607">
    <property type="entry name" value="PhoD-like_sf"/>
</dbReference>
<dbReference type="Gene3D" id="3.60.21.70">
    <property type="entry name" value="PhoD-like phosphatase"/>
    <property type="match status" value="1"/>
</dbReference>